<evidence type="ECO:0000313" key="4">
    <source>
        <dbReference type="Proteomes" id="UP001596496"/>
    </source>
</evidence>
<keyword evidence="2" id="KW-0472">Membrane</keyword>
<protein>
    <recommendedName>
        <fullName evidence="5">LPXTG cell wall anchor domain-containing protein</fullName>
    </recommendedName>
</protein>
<dbReference type="EMBL" id="JBHTCG010000004">
    <property type="protein sequence ID" value="MFC7382228.1"/>
    <property type="molecule type" value="Genomic_DNA"/>
</dbReference>
<evidence type="ECO:0000313" key="3">
    <source>
        <dbReference type="EMBL" id="MFC7382228.1"/>
    </source>
</evidence>
<evidence type="ECO:0000256" key="1">
    <source>
        <dbReference type="SAM" id="MobiDB-lite"/>
    </source>
</evidence>
<organism evidence="3 4">
    <name type="scientific">Sphaerisporangium rhizosphaerae</name>
    <dbReference type="NCBI Taxonomy" id="2269375"/>
    <lineage>
        <taxon>Bacteria</taxon>
        <taxon>Bacillati</taxon>
        <taxon>Actinomycetota</taxon>
        <taxon>Actinomycetes</taxon>
        <taxon>Streptosporangiales</taxon>
        <taxon>Streptosporangiaceae</taxon>
        <taxon>Sphaerisporangium</taxon>
    </lineage>
</organism>
<gene>
    <name evidence="3" type="ORF">ACFQSB_08430</name>
</gene>
<sequence>MIGPEGTAFAGGITALLLGSVLVLNRASTRKRSSLAHGRHRRQGRHHRVAA</sequence>
<evidence type="ECO:0000256" key="2">
    <source>
        <dbReference type="SAM" id="Phobius"/>
    </source>
</evidence>
<feature type="region of interest" description="Disordered" evidence="1">
    <location>
        <begin position="29"/>
        <end position="51"/>
    </location>
</feature>
<evidence type="ECO:0008006" key="5">
    <source>
        <dbReference type="Google" id="ProtNLM"/>
    </source>
</evidence>
<comment type="caution">
    <text evidence="3">The sequence shown here is derived from an EMBL/GenBank/DDBJ whole genome shotgun (WGS) entry which is preliminary data.</text>
</comment>
<keyword evidence="4" id="KW-1185">Reference proteome</keyword>
<keyword evidence="2" id="KW-0812">Transmembrane</keyword>
<dbReference type="Proteomes" id="UP001596496">
    <property type="component" value="Unassembled WGS sequence"/>
</dbReference>
<accession>A0ABW2NXU5</accession>
<reference evidence="4" key="1">
    <citation type="journal article" date="2019" name="Int. J. Syst. Evol. Microbiol.">
        <title>The Global Catalogue of Microorganisms (GCM) 10K type strain sequencing project: providing services to taxonomists for standard genome sequencing and annotation.</title>
        <authorList>
            <consortium name="The Broad Institute Genomics Platform"/>
            <consortium name="The Broad Institute Genome Sequencing Center for Infectious Disease"/>
            <person name="Wu L."/>
            <person name="Ma J."/>
        </authorList>
    </citation>
    <scope>NUCLEOTIDE SEQUENCE [LARGE SCALE GENOMIC DNA]</scope>
    <source>
        <strain evidence="4">CECT 7649</strain>
    </source>
</reference>
<dbReference type="RefSeq" id="WP_380825401.1">
    <property type="nucleotide sequence ID" value="NZ_JBHTCG010000004.1"/>
</dbReference>
<proteinExistence type="predicted"/>
<name>A0ABW2NXU5_9ACTN</name>
<keyword evidence="2" id="KW-1133">Transmembrane helix</keyword>
<feature type="transmembrane region" description="Helical" evidence="2">
    <location>
        <begin position="6"/>
        <end position="24"/>
    </location>
</feature>